<gene>
    <name evidence="2" type="ORF">APB76_12110</name>
</gene>
<accession>A0A177XZC1</accession>
<keyword evidence="1" id="KW-1133">Transmembrane helix</keyword>
<feature type="transmembrane region" description="Helical" evidence="1">
    <location>
        <begin position="85"/>
        <end position="102"/>
    </location>
</feature>
<keyword evidence="1" id="KW-0472">Membrane</keyword>
<feature type="transmembrane region" description="Helical" evidence="1">
    <location>
        <begin position="54"/>
        <end position="78"/>
    </location>
</feature>
<dbReference type="Proteomes" id="UP000078406">
    <property type="component" value="Unassembled WGS sequence"/>
</dbReference>
<evidence type="ECO:0000313" key="3">
    <source>
        <dbReference type="Proteomes" id="UP000078406"/>
    </source>
</evidence>
<name>A0A177XZC1_9VIBR</name>
<organism evidence="2 3">
    <name type="scientific">Vibrio bivalvicida</name>
    <dbReference type="NCBI Taxonomy" id="1276888"/>
    <lineage>
        <taxon>Bacteria</taxon>
        <taxon>Pseudomonadati</taxon>
        <taxon>Pseudomonadota</taxon>
        <taxon>Gammaproteobacteria</taxon>
        <taxon>Vibrionales</taxon>
        <taxon>Vibrionaceae</taxon>
        <taxon>Vibrio</taxon>
        <taxon>Vibrio oreintalis group</taxon>
    </lineage>
</organism>
<dbReference type="RefSeq" id="WP_054961547.1">
    <property type="nucleotide sequence ID" value="NZ_LLEI02000032.1"/>
</dbReference>
<keyword evidence="1" id="KW-0812">Transmembrane</keyword>
<feature type="transmembrane region" description="Helical" evidence="1">
    <location>
        <begin position="7"/>
        <end position="34"/>
    </location>
</feature>
<reference evidence="2 3" key="1">
    <citation type="journal article" date="2016" name="Syst. Appl. Microbiol.">
        <title>Vibrio bivalvicida sp. nov., a novel larval pathogen for bivalve molluscs reared in a hatchery.</title>
        <authorList>
            <person name="Dubert J."/>
            <person name="Romalde J.L."/>
            <person name="Prado S."/>
            <person name="Barja J.L."/>
        </authorList>
    </citation>
    <scope>NUCLEOTIDE SEQUENCE [LARGE SCALE GENOMIC DNA]</scope>
    <source>
        <strain evidence="2 3">605</strain>
    </source>
</reference>
<protein>
    <recommendedName>
        <fullName evidence="4">MFS transporter</fullName>
    </recommendedName>
</protein>
<sequence length="136" mass="15104">MSILRIFLAVVAAIAAWLVIHMLVGELISLAAILFCPEQSTNGGECYVEWWRDIVFVVDVIGVGLSACATILAAVWAANSHRKRVSRVTYCIGMIVASWLAVSMWPNWLVVSSWFSALVIGWLTVKCLDQRYDNKS</sequence>
<feature type="transmembrane region" description="Helical" evidence="1">
    <location>
        <begin position="108"/>
        <end position="128"/>
    </location>
</feature>
<dbReference type="AlphaFoldDB" id="A0A177XZC1"/>
<comment type="caution">
    <text evidence="2">The sequence shown here is derived from an EMBL/GenBank/DDBJ whole genome shotgun (WGS) entry which is preliminary data.</text>
</comment>
<proteinExistence type="predicted"/>
<evidence type="ECO:0000256" key="1">
    <source>
        <dbReference type="SAM" id="Phobius"/>
    </source>
</evidence>
<evidence type="ECO:0000313" key="2">
    <source>
        <dbReference type="EMBL" id="OAJ93953.1"/>
    </source>
</evidence>
<evidence type="ECO:0008006" key="4">
    <source>
        <dbReference type="Google" id="ProtNLM"/>
    </source>
</evidence>
<dbReference type="EMBL" id="LLEI02000032">
    <property type="protein sequence ID" value="OAJ93953.1"/>
    <property type="molecule type" value="Genomic_DNA"/>
</dbReference>